<evidence type="ECO:0000313" key="11">
    <source>
        <dbReference type="EMBL" id="QKJ31483.1"/>
    </source>
</evidence>
<evidence type="ECO:0000256" key="9">
    <source>
        <dbReference type="HAMAP-Rule" id="MF_00067"/>
    </source>
</evidence>
<evidence type="ECO:0000256" key="7">
    <source>
        <dbReference type="ARBA" id="ARBA00023235"/>
    </source>
</evidence>
<comment type="subcellular location">
    <subcellularLocation>
        <location evidence="2 9">Cytoplasm</location>
    </subcellularLocation>
</comment>
<comment type="function">
    <text evidence="9">Catalyzes the isomerization of sedoheptulose 7-phosphate in D-glycero-D-manno-heptose 7-phosphate.</text>
</comment>
<feature type="binding site" evidence="9">
    <location>
        <position position="171"/>
    </location>
    <ligand>
        <name>Zn(2+)</name>
        <dbReference type="ChEBI" id="CHEBI:29105"/>
    </ligand>
</feature>
<dbReference type="GO" id="GO:0005737">
    <property type="term" value="C:cytoplasm"/>
    <property type="evidence" value="ECO:0007669"/>
    <property type="project" value="UniProtKB-SubCell"/>
</dbReference>
<feature type="binding site" evidence="9">
    <location>
        <position position="171"/>
    </location>
    <ligand>
        <name>substrate</name>
    </ligand>
</feature>
<keyword evidence="5 9" id="KW-0479">Metal-binding</keyword>
<feature type="binding site" evidence="9">
    <location>
        <begin position="119"/>
        <end position="121"/>
    </location>
    <ligand>
        <name>substrate</name>
    </ligand>
</feature>
<comment type="similarity">
    <text evidence="3 9">Belongs to the SIS family. GmhA subfamily.</text>
</comment>
<feature type="binding site" evidence="9">
    <location>
        <begin position="93"/>
        <end position="94"/>
    </location>
    <ligand>
        <name>substrate</name>
    </ligand>
</feature>
<dbReference type="InterPro" id="IPR035461">
    <property type="entry name" value="GmhA/DiaA"/>
</dbReference>
<name>A0A7D4PW69_9SPHI</name>
<evidence type="ECO:0000256" key="4">
    <source>
        <dbReference type="ARBA" id="ARBA00022490"/>
    </source>
</evidence>
<feature type="domain" description="SIS" evidence="10">
    <location>
        <begin position="36"/>
        <end position="195"/>
    </location>
</feature>
<keyword evidence="4 9" id="KW-0963">Cytoplasm</keyword>
<evidence type="ECO:0000256" key="8">
    <source>
        <dbReference type="ARBA" id="ARBA00023277"/>
    </source>
</evidence>
<dbReference type="EC" id="5.3.1.28" evidence="9"/>
<dbReference type="RefSeq" id="WP_173416143.1">
    <property type="nucleotide sequence ID" value="NZ_CP054139.1"/>
</dbReference>
<comment type="catalytic activity">
    <reaction evidence="1 9">
        <text>2 D-sedoheptulose 7-phosphate = D-glycero-alpha-D-manno-heptose 7-phosphate + D-glycero-beta-D-manno-heptose 7-phosphate</text>
        <dbReference type="Rhea" id="RHEA:27489"/>
        <dbReference type="ChEBI" id="CHEBI:57483"/>
        <dbReference type="ChEBI" id="CHEBI:60203"/>
        <dbReference type="ChEBI" id="CHEBI:60204"/>
        <dbReference type="EC" id="5.3.1.28"/>
    </reaction>
</comment>
<evidence type="ECO:0000256" key="2">
    <source>
        <dbReference type="ARBA" id="ARBA00004496"/>
    </source>
</evidence>
<comment type="pathway">
    <text evidence="9">Carbohydrate biosynthesis; D-glycero-D-manno-heptose 7-phosphate biosynthesis; D-glycero-alpha-D-manno-heptose 7-phosphate and D-glycero-beta-D-manno-heptose 7-phosphate from sedoheptulose 7-phosphate: step 1/1.</text>
</comment>
<proteinExistence type="inferred from homology"/>
<feature type="binding site" evidence="9">
    <location>
        <begin position="51"/>
        <end position="53"/>
    </location>
    <ligand>
        <name>substrate</name>
    </ligand>
</feature>
<evidence type="ECO:0000313" key="12">
    <source>
        <dbReference type="Proteomes" id="UP000505355"/>
    </source>
</evidence>
<dbReference type="Proteomes" id="UP000505355">
    <property type="component" value="Chromosome"/>
</dbReference>
<dbReference type="UniPathway" id="UPA00041">
    <property type="reaction ID" value="UER00436"/>
</dbReference>
<dbReference type="InterPro" id="IPR050099">
    <property type="entry name" value="SIS_GmhA/DiaA_subfam"/>
</dbReference>
<comment type="cofactor">
    <cofactor evidence="9">
        <name>Zn(2+)</name>
        <dbReference type="ChEBI" id="CHEBI:29105"/>
    </cofactor>
    <text evidence="9">Binds 1 zinc ion per subunit.</text>
</comment>
<keyword evidence="7 9" id="KW-0413">Isomerase</keyword>
<protein>
    <recommendedName>
        <fullName evidence="9">Phosphoheptose isomerase</fullName>
        <ecNumber evidence="9">5.3.1.28</ecNumber>
    </recommendedName>
    <alternativeName>
        <fullName evidence="9">Sedoheptulose 7-phosphate isomerase</fullName>
    </alternativeName>
</protein>
<dbReference type="Pfam" id="PF13580">
    <property type="entry name" value="SIS_2"/>
    <property type="match status" value="1"/>
</dbReference>
<keyword evidence="8 9" id="KW-0119">Carbohydrate metabolism</keyword>
<dbReference type="KEGG" id="mmab:HQ865_17490"/>
<sequence length="195" mass="21117">MEKLISDQILSSIEVKTKILADKILLSDIEKAALMIINAYKKGNKTLLAGNGGSAADAQHIAAEFVSRFYFDRPGMPSIAFTTDSSIITAIGNDYGYEKLFSRQVQALGQPGDVFIGISTSGRSPNIINAFNECKKKNIMSIGFTGANSSEMEALCDVCIKVPSTDTPRIQESHILIGHILCCIVEDELFGHIKA</sequence>
<dbReference type="GO" id="GO:0008968">
    <property type="term" value="F:D-sedoheptulose 7-phosphate isomerase activity"/>
    <property type="evidence" value="ECO:0007669"/>
    <property type="project" value="UniProtKB-UniRule"/>
</dbReference>
<dbReference type="AlphaFoldDB" id="A0A7D4PW69"/>
<evidence type="ECO:0000256" key="5">
    <source>
        <dbReference type="ARBA" id="ARBA00022723"/>
    </source>
</evidence>
<dbReference type="CDD" id="cd05006">
    <property type="entry name" value="SIS_GmhA"/>
    <property type="match status" value="1"/>
</dbReference>
<dbReference type="EMBL" id="CP054139">
    <property type="protein sequence ID" value="QKJ31483.1"/>
    <property type="molecule type" value="Genomic_DNA"/>
</dbReference>
<dbReference type="Gene3D" id="3.40.50.10490">
    <property type="entry name" value="Glucose-6-phosphate isomerase like protein, domain 1"/>
    <property type="match status" value="1"/>
</dbReference>
<keyword evidence="12" id="KW-1185">Reference proteome</keyword>
<feature type="binding site" evidence="9">
    <location>
        <position position="64"/>
    </location>
    <ligand>
        <name>Zn(2+)</name>
        <dbReference type="ChEBI" id="CHEBI:29105"/>
    </ligand>
</feature>
<dbReference type="PROSITE" id="PS51464">
    <property type="entry name" value="SIS"/>
    <property type="match status" value="1"/>
</dbReference>
<evidence type="ECO:0000256" key="6">
    <source>
        <dbReference type="ARBA" id="ARBA00022833"/>
    </source>
</evidence>
<evidence type="ECO:0000256" key="3">
    <source>
        <dbReference type="ARBA" id="ARBA00009894"/>
    </source>
</evidence>
<dbReference type="PANTHER" id="PTHR30390:SF6">
    <property type="entry name" value="DNAA INITIATOR-ASSOCIATING PROTEIN DIAA"/>
    <property type="match status" value="1"/>
</dbReference>
<comment type="miscellaneous">
    <text evidence="9">The reaction produces a racemic mixture of D-glycero-alpha-D-manno-heptose 7-phosphate and D-glycero-beta-D-manno-heptose 7-phosphate.</text>
</comment>
<dbReference type="InterPro" id="IPR004515">
    <property type="entry name" value="Phosphoheptose_Isoase"/>
</dbReference>
<dbReference type="HAMAP" id="MF_00067">
    <property type="entry name" value="GmhA"/>
    <property type="match status" value="1"/>
</dbReference>
<dbReference type="SUPFAM" id="SSF53697">
    <property type="entry name" value="SIS domain"/>
    <property type="match status" value="1"/>
</dbReference>
<dbReference type="InterPro" id="IPR001347">
    <property type="entry name" value="SIS_dom"/>
</dbReference>
<dbReference type="GO" id="GO:0008270">
    <property type="term" value="F:zinc ion binding"/>
    <property type="evidence" value="ECO:0007669"/>
    <property type="project" value="UniProtKB-UniRule"/>
</dbReference>
<keyword evidence="6 9" id="KW-0862">Zinc</keyword>
<gene>
    <name evidence="9" type="primary">gmhA</name>
    <name evidence="11" type="ORF">HQ865_17490</name>
</gene>
<evidence type="ECO:0000259" key="10">
    <source>
        <dbReference type="PROSITE" id="PS51464"/>
    </source>
</evidence>
<reference evidence="11 12" key="1">
    <citation type="submission" date="2020-05" db="EMBL/GenBank/DDBJ databases">
        <title>Mucilaginibacter mali sp. nov.</title>
        <authorList>
            <person name="Kim H.S."/>
            <person name="Lee K.C."/>
            <person name="Suh M.K."/>
            <person name="Kim J.-S."/>
            <person name="Han K.-I."/>
            <person name="Eom M.K."/>
            <person name="Shin Y.K."/>
            <person name="Lee J.-S."/>
        </authorList>
    </citation>
    <scope>NUCLEOTIDE SEQUENCE [LARGE SCALE GENOMIC DNA]</scope>
    <source>
        <strain evidence="11 12">G2-14</strain>
    </source>
</reference>
<dbReference type="InterPro" id="IPR046348">
    <property type="entry name" value="SIS_dom_sf"/>
</dbReference>
<feature type="binding site" evidence="9">
    <location>
        <position position="60"/>
    </location>
    <ligand>
        <name>Zn(2+)</name>
        <dbReference type="ChEBI" id="CHEBI:29105"/>
    </ligand>
</feature>
<accession>A0A7D4PW69</accession>
<dbReference type="GO" id="GO:0097367">
    <property type="term" value="F:carbohydrate derivative binding"/>
    <property type="evidence" value="ECO:0007669"/>
    <property type="project" value="InterPro"/>
</dbReference>
<feature type="binding site" evidence="9">
    <location>
        <position position="64"/>
    </location>
    <ligand>
        <name>substrate</name>
    </ligand>
</feature>
<feature type="binding site" evidence="9">
    <location>
        <position position="179"/>
    </location>
    <ligand>
        <name>Zn(2+)</name>
        <dbReference type="ChEBI" id="CHEBI:29105"/>
    </ligand>
</feature>
<dbReference type="PANTHER" id="PTHR30390">
    <property type="entry name" value="SEDOHEPTULOSE 7-PHOSPHATE ISOMERASE / DNAA INITIATOR-ASSOCIATING FACTOR FOR REPLICATION INITIATION"/>
    <property type="match status" value="1"/>
</dbReference>
<dbReference type="GO" id="GO:2001061">
    <property type="term" value="P:D-glycero-D-manno-heptose 7-phosphate biosynthetic process"/>
    <property type="evidence" value="ECO:0007669"/>
    <property type="project" value="UniProtKB-UniPathway"/>
</dbReference>
<evidence type="ECO:0000256" key="1">
    <source>
        <dbReference type="ARBA" id="ARBA00000348"/>
    </source>
</evidence>
<feature type="binding site" evidence="9">
    <location>
        <position position="124"/>
    </location>
    <ligand>
        <name>substrate</name>
    </ligand>
</feature>
<organism evidence="11 12">
    <name type="scientific">Mucilaginibacter mali</name>
    <dbReference type="NCBI Taxonomy" id="2740462"/>
    <lineage>
        <taxon>Bacteria</taxon>
        <taxon>Pseudomonadati</taxon>
        <taxon>Bacteroidota</taxon>
        <taxon>Sphingobacteriia</taxon>
        <taxon>Sphingobacteriales</taxon>
        <taxon>Sphingobacteriaceae</taxon>
        <taxon>Mucilaginibacter</taxon>
    </lineage>
</organism>
<dbReference type="GO" id="GO:0005975">
    <property type="term" value="P:carbohydrate metabolic process"/>
    <property type="evidence" value="ECO:0007669"/>
    <property type="project" value="UniProtKB-UniRule"/>
</dbReference>